<reference evidence="2" key="1">
    <citation type="journal article" date="2019" name="Int. J. Syst. Evol. Microbiol.">
        <title>The Global Catalogue of Microorganisms (GCM) 10K type strain sequencing project: providing services to taxonomists for standard genome sequencing and annotation.</title>
        <authorList>
            <consortium name="The Broad Institute Genomics Platform"/>
            <consortium name="The Broad Institute Genome Sequencing Center for Infectious Disease"/>
            <person name="Wu L."/>
            <person name="Ma J."/>
        </authorList>
    </citation>
    <scope>NUCLEOTIDE SEQUENCE [LARGE SCALE GENOMIC DNA]</scope>
    <source>
        <strain evidence="2">CGMCC 4.7367</strain>
    </source>
</reference>
<evidence type="ECO:0000313" key="1">
    <source>
        <dbReference type="EMBL" id="GHH57938.1"/>
    </source>
</evidence>
<sequence length="71" mass="7774">MQAHVRNGGALVDLIPVRDRATALHVERVVLKNYLAIAPVSLTRDLLPQGGTTECWSAHVGYPDLRQIATQ</sequence>
<keyword evidence="2" id="KW-1185">Reference proteome</keyword>
<comment type="caution">
    <text evidence="1">The sequence shown here is derived from an EMBL/GenBank/DDBJ whole genome shotgun (WGS) entry which is preliminary data.</text>
</comment>
<gene>
    <name evidence="1" type="ORF">GCM10017774_78530</name>
</gene>
<accession>A0ABQ3MQK3</accession>
<proteinExistence type="predicted"/>
<dbReference type="Proteomes" id="UP000605568">
    <property type="component" value="Unassembled WGS sequence"/>
</dbReference>
<dbReference type="EMBL" id="BNAR01000018">
    <property type="protein sequence ID" value="GHH57938.1"/>
    <property type="molecule type" value="Genomic_DNA"/>
</dbReference>
<protein>
    <submittedName>
        <fullName evidence="1">Uncharacterized protein</fullName>
    </submittedName>
</protein>
<evidence type="ECO:0000313" key="2">
    <source>
        <dbReference type="Proteomes" id="UP000605568"/>
    </source>
</evidence>
<name>A0ABQ3MQK3_9PSEU</name>
<organism evidence="1 2">
    <name type="scientific">Lentzea cavernae</name>
    <dbReference type="NCBI Taxonomy" id="2020703"/>
    <lineage>
        <taxon>Bacteria</taxon>
        <taxon>Bacillati</taxon>
        <taxon>Actinomycetota</taxon>
        <taxon>Actinomycetes</taxon>
        <taxon>Pseudonocardiales</taxon>
        <taxon>Pseudonocardiaceae</taxon>
        <taxon>Lentzea</taxon>
    </lineage>
</organism>